<organism evidence="2">
    <name type="scientific">marine sediment metagenome</name>
    <dbReference type="NCBI Taxonomy" id="412755"/>
    <lineage>
        <taxon>unclassified sequences</taxon>
        <taxon>metagenomes</taxon>
        <taxon>ecological metagenomes</taxon>
    </lineage>
</organism>
<sequence length="223" mass="24247">MNKKTVEIEKAIKTGWQVFKENPGLLIGIVLIQLIAPYLFDLPAMAIANVFETSIIAFVIGLVLNLLALSIDIIIAIGVINIALGLAKNRDMSFKDLFVEFRMILNFIRASILFALAVLVGLILLIIPGVIIAIALGSYPYFIIDENKGPMEALKASYALTLGAKWQLFVFGMLQGLIVIAGLLALLVGYFVALPITMVASAAVYLQLKTQMNPQETEVVAPQ</sequence>
<protein>
    <recommendedName>
        <fullName evidence="3">Glycerophosphoryl diester phosphodiesterase membrane domain-containing protein</fullName>
    </recommendedName>
</protein>
<gene>
    <name evidence="2" type="ORF">LCGC14_1842090</name>
</gene>
<reference evidence="2" key="1">
    <citation type="journal article" date="2015" name="Nature">
        <title>Complex archaea that bridge the gap between prokaryotes and eukaryotes.</title>
        <authorList>
            <person name="Spang A."/>
            <person name="Saw J.H."/>
            <person name="Jorgensen S.L."/>
            <person name="Zaremba-Niedzwiedzka K."/>
            <person name="Martijn J."/>
            <person name="Lind A.E."/>
            <person name="van Eijk R."/>
            <person name="Schleper C."/>
            <person name="Guy L."/>
            <person name="Ettema T.J."/>
        </authorList>
    </citation>
    <scope>NUCLEOTIDE SEQUENCE</scope>
</reference>
<keyword evidence="1" id="KW-1133">Transmembrane helix</keyword>
<evidence type="ECO:0008006" key="3">
    <source>
        <dbReference type="Google" id="ProtNLM"/>
    </source>
</evidence>
<dbReference type="EMBL" id="LAZR01018369">
    <property type="protein sequence ID" value="KKL96678.1"/>
    <property type="molecule type" value="Genomic_DNA"/>
</dbReference>
<proteinExistence type="predicted"/>
<keyword evidence="1" id="KW-0812">Transmembrane</keyword>
<keyword evidence="1" id="KW-0472">Membrane</keyword>
<feature type="transmembrane region" description="Helical" evidence="1">
    <location>
        <begin position="107"/>
        <end position="136"/>
    </location>
</feature>
<dbReference type="PANTHER" id="PTHR40076">
    <property type="entry name" value="MEMBRANE PROTEIN-RELATED"/>
    <property type="match status" value="1"/>
</dbReference>
<feature type="transmembrane region" description="Helical" evidence="1">
    <location>
        <begin position="55"/>
        <end position="86"/>
    </location>
</feature>
<feature type="transmembrane region" description="Helical" evidence="1">
    <location>
        <begin position="177"/>
        <end position="206"/>
    </location>
</feature>
<comment type="caution">
    <text evidence="2">The sequence shown here is derived from an EMBL/GenBank/DDBJ whole genome shotgun (WGS) entry which is preliminary data.</text>
</comment>
<dbReference type="InterPro" id="IPR010380">
    <property type="entry name" value="DUF975"/>
</dbReference>
<name>A0A0F9GD11_9ZZZZ</name>
<evidence type="ECO:0000256" key="1">
    <source>
        <dbReference type="SAM" id="Phobius"/>
    </source>
</evidence>
<feature type="transmembrane region" description="Helical" evidence="1">
    <location>
        <begin position="21"/>
        <end position="40"/>
    </location>
</feature>
<evidence type="ECO:0000313" key="2">
    <source>
        <dbReference type="EMBL" id="KKL96678.1"/>
    </source>
</evidence>
<dbReference type="AlphaFoldDB" id="A0A0F9GD11"/>
<dbReference type="PANTHER" id="PTHR40076:SF1">
    <property type="entry name" value="MEMBRANE PROTEIN"/>
    <property type="match status" value="1"/>
</dbReference>
<accession>A0A0F9GD11</accession>